<dbReference type="InterPro" id="IPR001087">
    <property type="entry name" value="GDSL"/>
</dbReference>
<dbReference type="GO" id="GO:0016788">
    <property type="term" value="F:hydrolase activity, acting on ester bonds"/>
    <property type="evidence" value="ECO:0007669"/>
    <property type="project" value="InterPro"/>
</dbReference>
<proteinExistence type="predicted"/>
<evidence type="ECO:0000313" key="1">
    <source>
        <dbReference type="EMBL" id="SMD35925.1"/>
    </source>
</evidence>
<organism evidence="1 2">
    <name type="scientific">Reichenbachiella faecimaris</name>
    <dbReference type="NCBI Taxonomy" id="692418"/>
    <lineage>
        <taxon>Bacteria</taxon>
        <taxon>Pseudomonadati</taxon>
        <taxon>Bacteroidota</taxon>
        <taxon>Cytophagia</taxon>
        <taxon>Cytophagales</taxon>
        <taxon>Reichenbachiellaceae</taxon>
        <taxon>Reichenbachiella</taxon>
    </lineage>
</organism>
<reference evidence="1 2" key="1">
    <citation type="submission" date="2017-04" db="EMBL/GenBank/DDBJ databases">
        <authorList>
            <person name="Afonso C.L."/>
            <person name="Miller P.J."/>
            <person name="Scott M.A."/>
            <person name="Spackman E."/>
            <person name="Goraichik I."/>
            <person name="Dimitrov K.M."/>
            <person name="Suarez D.L."/>
            <person name="Swayne D.E."/>
        </authorList>
    </citation>
    <scope>NUCLEOTIDE SEQUENCE [LARGE SCALE GENOMIC DNA]</scope>
    <source>
        <strain evidence="1 2">DSM 26133</strain>
    </source>
</reference>
<dbReference type="InterPro" id="IPR036514">
    <property type="entry name" value="SGNH_hydro_sf"/>
</dbReference>
<dbReference type="EMBL" id="FWYF01000003">
    <property type="protein sequence ID" value="SMD35925.1"/>
    <property type="molecule type" value="Genomic_DNA"/>
</dbReference>
<protein>
    <submittedName>
        <fullName evidence="1">GDSL-like Lipase/Acylhydrolase</fullName>
    </submittedName>
</protein>
<dbReference type="Gene3D" id="3.40.50.1110">
    <property type="entry name" value="SGNH hydrolase"/>
    <property type="match status" value="2"/>
</dbReference>
<keyword evidence="2" id="KW-1185">Reference proteome</keyword>
<evidence type="ECO:0000313" key="2">
    <source>
        <dbReference type="Proteomes" id="UP000192472"/>
    </source>
</evidence>
<dbReference type="PROSITE" id="PS51257">
    <property type="entry name" value="PROKAR_LIPOPROTEIN"/>
    <property type="match status" value="1"/>
</dbReference>
<dbReference type="Pfam" id="PF00657">
    <property type="entry name" value="Lipase_GDSL"/>
    <property type="match status" value="1"/>
</dbReference>
<dbReference type="RefSeq" id="WP_084373284.1">
    <property type="nucleotide sequence ID" value="NZ_FWYF01000003.1"/>
</dbReference>
<accession>A0A1W2GGY1</accession>
<dbReference type="OrthoDB" id="9764164at2"/>
<keyword evidence="1" id="KW-0378">Hydrolase</keyword>
<dbReference type="SUPFAM" id="SSF52266">
    <property type="entry name" value="SGNH hydrolase"/>
    <property type="match status" value="1"/>
</dbReference>
<sequence length="516" mass="54595">MKNFKIYTLILVSACIAFSCDEEDKLITDILTENPLPVPTGDPGELDLSTYVAIGNSLTAGFQDNALYTDGQINAFPAYLTTQFSAQGVGGGDYVYPDINSENGYSGTDGTNLFGKYILNITELGIEISAGENNIGLRATEDEIEALTNFGVPGATISDLDDASFANPYFLRFSSNPLNVSILDDVVARNPTFISLWIGSNDYLGYALGGAASGAPTDVATFQTMFTNHMTKLAGTGAKGVVLNLPPVTLIPYFRAVPYNAVPLTDQSDVDDLNAATAFGGYNAALDGIAAMDPNFSQEDADERKVTYSLGANPVLIKDTDLVDLTTTLAGINPALALYGQTRQANENDLILLPASTLIGTDAEGLPDVPIGVANPLGDEYVLTFSEQVEVITARATFNGVISAVLANSAFSNFKLVDIQPFFADAFGLSAAQATALALTSDAIAAADGVLGIEYQGFDYSPDFTPNGLWSNDGVHPNPRGHAIVANEIIETMNETWSADIPTVTVNQKRASPFTQ</sequence>
<gene>
    <name evidence="1" type="ORF">SAMN04488029_2610</name>
</gene>
<dbReference type="Proteomes" id="UP000192472">
    <property type="component" value="Unassembled WGS sequence"/>
</dbReference>
<dbReference type="STRING" id="692418.SAMN04488029_2610"/>
<dbReference type="AlphaFoldDB" id="A0A1W2GGY1"/>
<name>A0A1W2GGY1_REIFA</name>